<dbReference type="STRING" id="1965070.A0A443QLS6"/>
<dbReference type="OrthoDB" id="6489744at2759"/>
<evidence type="ECO:0000259" key="4">
    <source>
        <dbReference type="Pfam" id="PF22725"/>
    </source>
</evidence>
<proteinExistence type="inferred from homology"/>
<dbReference type="PANTHER" id="PTHR42840:SF3">
    <property type="entry name" value="BINDING ROSSMANN FOLD OXIDOREDUCTASE, PUTATIVE (AFU_ORTHOLOGUE AFUA_2G10240)-RELATED"/>
    <property type="match status" value="1"/>
</dbReference>
<evidence type="ECO:0000313" key="5">
    <source>
        <dbReference type="EMBL" id="RWS03957.1"/>
    </source>
</evidence>
<feature type="domain" description="Gfo/Idh/MocA-like oxidoreductase N-terminal" evidence="3">
    <location>
        <begin position="57"/>
        <end position="173"/>
    </location>
</feature>
<sequence>MDFCFTRYDFKYEQYANDLKGKKSLPNRYVHESDVGLESIPKIMKNGREVYQENKIVRVAVFGLGRIGIIHLEKLLSHPSVKLMYCVEADKKRAQFVECRYNLFGVKFLTPDEEEIVLNDEELDAIIIGTPTQLHEKLVIKALEAGKGVLCEKPLAVTFEGMRRCYELANKFNLPLLCAFNRRFDPSFRQIKDRVERGEVGQVQMVKTCARDCPLPSLEYLKTSGGIFHDCAVHDIDMICWILGEYPITVYAEGHAFIPEIEAIGDYDTVSITMKFASGIIASIDLSRNAVYGYDQRLEVFGSKGMLCSNGVRPTAVEHHSSIGATQVPICYSFASRYAEAYNIEVEHFINCMKGTQQIDVKDFQTLAVNKVASCCEESAKEKKVVEIQKSIYEFGFETKVDRLAMNGVNGISEENGVNLIK</sequence>
<dbReference type="Pfam" id="PF01408">
    <property type="entry name" value="GFO_IDH_MocA"/>
    <property type="match status" value="1"/>
</dbReference>
<dbReference type="InterPro" id="IPR036291">
    <property type="entry name" value="NAD(P)-bd_dom_sf"/>
</dbReference>
<dbReference type="GO" id="GO:0006740">
    <property type="term" value="P:NADPH regeneration"/>
    <property type="evidence" value="ECO:0007669"/>
    <property type="project" value="TreeGrafter"/>
</dbReference>
<dbReference type="GO" id="GO:0000166">
    <property type="term" value="F:nucleotide binding"/>
    <property type="evidence" value="ECO:0007669"/>
    <property type="project" value="InterPro"/>
</dbReference>
<dbReference type="Gene3D" id="3.40.50.720">
    <property type="entry name" value="NAD(P)-binding Rossmann-like Domain"/>
    <property type="match status" value="1"/>
</dbReference>
<evidence type="ECO:0000259" key="3">
    <source>
        <dbReference type="Pfam" id="PF01408"/>
    </source>
</evidence>
<accession>A0A443QLS6</accession>
<comment type="caution">
    <text evidence="5">The sequence shown here is derived from an EMBL/GenBank/DDBJ whole genome shotgun (WGS) entry which is preliminary data.</text>
</comment>
<dbReference type="SUPFAM" id="SSF55347">
    <property type="entry name" value="Glyceraldehyde-3-phosphate dehydrogenase-like, C-terminal domain"/>
    <property type="match status" value="1"/>
</dbReference>
<evidence type="ECO:0000313" key="6">
    <source>
        <dbReference type="Proteomes" id="UP000285301"/>
    </source>
</evidence>
<organism evidence="5 6">
    <name type="scientific">Dinothrombium tinctorium</name>
    <dbReference type="NCBI Taxonomy" id="1965070"/>
    <lineage>
        <taxon>Eukaryota</taxon>
        <taxon>Metazoa</taxon>
        <taxon>Ecdysozoa</taxon>
        <taxon>Arthropoda</taxon>
        <taxon>Chelicerata</taxon>
        <taxon>Arachnida</taxon>
        <taxon>Acari</taxon>
        <taxon>Acariformes</taxon>
        <taxon>Trombidiformes</taxon>
        <taxon>Prostigmata</taxon>
        <taxon>Anystina</taxon>
        <taxon>Parasitengona</taxon>
        <taxon>Trombidioidea</taxon>
        <taxon>Trombidiidae</taxon>
        <taxon>Dinothrombium</taxon>
    </lineage>
</organism>
<dbReference type="GO" id="GO:0016491">
    <property type="term" value="F:oxidoreductase activity"/>
    <property type="evidence" value="ECO:0007669"/>
    <property type="project" value="UniProtKB-KW"/>
</dbReference>
<protein>
    <submittedName>
        <fullName evidence="5">Inositol 2-dehydrogenase-like protein</fullName>
    </submittedName>
</protein>
<dbReference type="Gene3D" id="3.30.360.10">
    <property type="entry name" value="Dihydrodipicolinate Reductase, domain 2"/>
    <property type="match status" value="1"/>
</dbReference>
<reference evidence="5 6" key="1">
    <citation type="journal article" date="2018" name="Gigascience">
        <title>Genomes of trombidid mites reveal novel predicted allergens and laterally-transferred genes associated with secondary metabolism.</title>
        <authorList>
            <person name="Dong X."/>
            <person name="Chaisiri K."/>
            <person name="Xia D."/>
            <person name="Armstrong S.D."/>
            <person name="Fang Y."/>
            <person name="Donnelly M.J."/>
            <person name="Kadowaki T."/>
            <person name="McGarry J.W."/>
            <person name="Darby A.C."/>
            <person name="Makepeace B.L."/>
        </authorList>
    </citation>
    <scope>NUCLEOTIDE SEQUENCE [LARGE SCALE GENOMIC DNA]</scope>
    <source>
        <strain evidence="5">UoL-WK</strain>
    </source>
</reference>
<feature type="domain" description="GFO/IDH/MocA-like oxidoreductase" evidence="4">
    <location>
        <begin position="188"/>
        <end position="307"/>
    </location>
</feature>
<evidence type="ECO:0000256" key="2">
    <source>
        <dbReference type="ARBA" id="ARBA00023002"/>
    </source>
</evidence>
<comment type="similarity">
    <text evidence="1">Belongs to the Gfo/Idh/MocA family.</text>
</comment>
<keyword evidence="2" id="KW-0560">Oxidoreductase</keyword>
<dbReference type="InterPro" id="IPR055170">
    <property type="entry name" value="GFO_IDH_MocA-like_dom"/>
</dbReference>
<dbReference type="Pfam" id="PF22725">
    <property type="entry name" value="GFO_IDH_MocA_C3"/>
    <property type="match status" value="1"/>
</dbReference>
<dbReference type="SUPFAM" id="SSF51735">
    <property type="entry name" value="NAD(P)-binding Rossmann-fold domains"/>
    <property type="match status" value="1"/>
</dbReference>
<dbReference type="InterPro" id="IPR000683">
    <property type="entry name" value="Gfo/Idh/MocA-like_OxRdtase_N"/>
</dbReference>
<gene>
    <name evidence="5" type="ORF">B4U79_03645</name>
</gene>
<dbReference type="AlphaFoldDB" id="A0A443QLS6"/>
<keyword evidence="6" id="KW-1185">Reference proteome</keyword>
<dbReference type="Proteomes" id="UP000285301">
    <property type="component" value="Unassembled WGS sequence"/>
</dbReference>
<dbReference type="EMBL" id="NCKU01005986">
    <property type="protein sequence ID" value="RWS03957.1"/>
    <property type="molecule type" value="Genomic_DNA"/>
</dbReference>
<name>A0A443QLS6_9ACAR</name>
<evidence type="ECO:0000256" key="1">
    <source>
        <dbReference type="ARBA" id="ARBA00010928"/>
    </source>
</evidence>
<dbReference type="PANTHER" id="PTHR42840">
    <property type="entry name" value="NAD(P)-BINDING ROSSMANN-FOLD SUPERFAMILY PROTEIN-RELATED"/>
    <property type="match status" value="1"/>
</dbReference>
<dbReference type="GO" id="GO:0005737">
    <property type="term" value="C:cytoplasm"/>
    <property type="evidence" value="ECO:0007669"/>
    <property type="project" value="TreeGrafter"/>
</dbReference>